<comment type="caution">
    <text evidence="2">The sequence shown here is derived from an EMBL/GenBank/DDBJ whole genome shotgun (WGS) entry which is preliminary data.</text>
</comment>
<organism evidence="2 3">
    <name type="scientific">Pleurodeles waltl</name>
    <name type="common">Iberian ribbed newt</name>
    <dbReference type="NCBI Taxonomy" id="8319"/>
    <lineage>
        <taxon>Eukaryota</taxon>
        <taxon>Metazoa</taxon>
        <taxon>Chordata</taxon>
        <taxon>Craniata</taxon>
        <taxon>Vertebrata</taxon>
        <taxon>Euteleostomi</taxon>
        <taxon>Amphibia</taxon>
        <taxon>Batrachia</taxon>
        <taxon>Caudata</taxon>
        <taxon>Salamandroidea</taxon>
        <taxon>Salamandridae</taxon>
        <taxon>Pleurodelinae</taxon>
        <taxon>Pleurodeles</taxon>
    </lineage>
</organism>
<dbReference type="Proteomes" id="UP001066276">
    <property type="component" value="Chromosome 7"/>
</dbReference>
<gene>
    <name evidence="2" type="ORF">NDU88_008576</name>
</gene>
<name>A0AAV7PX09_PLEWA</name>
<accession>A0AAV7PX09</accession>
<evidence type="ECO:0000256" key="1">
    <source>
        <dbReference type="SAM" id="MobiDB-lite"/>
    </source>
</evidence>
<dbReference type="EMBL" id="JANPWB010000011">
    <property type="protein sequence ID" value="KAJ1130220.1"/>
    <property type="molecule type" value="Genomic_DNA"/>
</dbReference>
<dbReference type="AlphaFoldDB" id="A0AAV7PX09"/>
<sequence length="227" mass="25342">MDLWTQLFQFGGSFQRRGIMHYSTDHHSCNGAEDFQALSSSFYWSSEVYPSDDTVRWSFARSPRGLSFAAAPRRATAAAAPLPNGSAVNKGRGRSDPDRAREPPRFLALYTGALNPNRAATALVEVLRSRSSSPTPFPSPQLTSNLSHRRVPAFGCVEPRAPPLAPLLRRQRQLRRPGNPRQSLPISAGRQLHLAHRSRHLELRAIFGHAALRLRFSCPARTDRLRN</sequence>
<feature type="region of interest" description="Disordered" evidence="1">
    <location>
        <begin position="78"/>
        <end position="101"/>
    </location>
</feature>
<keyword evidence="3" id="KW-1185">Reference proteome</keyword>
<protein>
    <submittedName>
        <fullName evidence="2">Uncharacterized protein</fullName>
    </submittedName>
</protein>
<evidence type="ECO:0000313" key="2">
    <source>
        <dbReference type="EMBL" id="KAJ1130220.1"/>
    </source>
</evidence>
<evidence type="ECO:0000313" key="3">
    <source>
        <dbReference type="Proteomes" id="UP001066276"/>
    </source>
</evidence>
<proteinExistence type="predicted"/>
<reference evidence="2" key="1">
    <citation type="journal article" date="2022" name="bioRxiv">
        <title>Sequencing and chromosome-scale assembly of the giantPleurodeles waltlgenome.</title>
        <authorList>
            <person name="Brown T."/>
            <person name="Elewa A."/>
            <person name="Iarovenko S."/>
            <person name="Subramanian E."/>
            <person name="Araus A.J."/>
            <person name="Petzold A."/>
            <person name="Susuki M."/>
            <person name="Suzuki K.-i.T."/>
            <person name="Hayashi T."/>
            <person name="Toyoda A."/>
            <person name="Oliveira C."/>
            <person name="Osipova E."/>
            <person name="Leigh N.D."/>
            <person name="Simon A."/>
            <person name="Yun M.H."/>
        </authorList>
    </citation>
    <scope>NUCLEOTIDE SEQUENCE</scope>
    <source>
        <strain evidence="2">20211129_DDA</strain>
        <tissue evidence="2">Liver</tissue>
    </source>
</reference>